<protein>
    <submittedName>
        <fullName evidence="1">Uncharacterized protein</fullName>
    </submittedName>
</protein>
<dbReference type="EMBL" id="CM055733">
    <property type="protein sequence ID" value="KAJ8010361.1"/>
    <property type="molecule type" value="Genomic_DNA"/>
</dbReference>
<sequence>MEAGPPTEPRLPEAPGIPTSVEPFNACRAGLKLMTSGGGALRVAHSPQQGPAPSPNPPESALLIQSLGLPLRFKSDSVKRQREAQKARLRVETPGCTGGLLGHRDEVAGRKPDGAQWFPRHM</sequence>
<proteinExistence type="predicted"/>
<organism evidence="1 2">
    <name type="scientific">Dallia pectoralis</name>
    <name type="common">Alaska blackfish</name>
    <dbReference type="NCBI Taxonomy" id="75939"/>
    <lineage>
        <taxon>Eukaryota</taxon>
        <taxon>Metazoa</taxon>
        <taxon>Chordata</taxon>
        <taxon>Craniata</taxon>
        <taxon>Vertebrata</taxon>
        <taxon>Euteleostomi</taxon>
        <taxon>Actinopterygii</taxon>
        <taxon>Neopterygii</taxon>
        <taxon>Teleostei</taxon>
        <taxon>Protacanthopterygii</taxon>
        <taxon>Esociformes</taxon>
        <taxon>Umbridae</taxon>
        <taxon>Dallia</taxon>
    </lineage>
</organism>
<evidence type="ECO:0000313" key="2">
    <source>
        <dbReference type="Proteomes" id="UP001157502"/>
    </source>
</evidence>
<evidence type="ECO:0000313" key="1">
    <source>
        <dbReference type="EMBL" id="KAJ8010361.1"/>
    </source>
</evidence>
<name>A0ACC2H318_DALPE</name>
<accession>A0ACC2H318</accession>
<keyword evidence="2" id="KW-1185">Reference proteome</keyword>
<reference evidence="1" key="1">
    <citation type="submission" date="2021-05" db="EMBL/GenBank/DDBJ databases">
        <authorList>
            <person name="Pan Q."/>
            <person name="Jouanno E."/>
            <person name="Zahm M."/>
            <person name="Klopp C."/>
            <person name="Cabau C."/>
            <person name="Louis A."/>
            <person name="Berthelot C."/>
            <person name="Parey E."/>
            <person name="Roest Crollius H."/>
            <person name="Montfort J."/>
            <person name="Robinson-Rechavi M."/>
            <person name="Bouchez O."/>
            <person name="Lampietro C."/>
            <person name="Lopez Roques C."/>
            <person name="Donnadieu C."/>
            <person name="Postlethwait J."/>
            <person name="Bobe J."/>
            <person name="Dillon D."/>
            <person name="Chandos A."/>
            <person name="von Hippel F."/>
            <person name="Guiguen Y."/>
        </authorList>
    </citation>
    <scope>NUCLEOTIDE SEQUENCE</scope>
    <source>
        <strain evidence="1">YG-Jan2019</strain>
    </source>
</reference>
<dbReference type="Proteomes" id="UP001157502">
    <property type="component" value="Chromosome 6"/>
</dbReference>
<gene>
    <name evidence="1" type="ORF">DPEC_G00074270</name>
</gene>
<comment type="caution">
    <text evidence="1">The sequence shown here is derived from an EMBL/GenBank/DDBJ whole genome shotgun (WGS) entry which is preliminary data.</text>
</comment>